<dbReference type="PANTHER" id="PTHR43255">
    <property type="entry name" value="IRON-SULFUR-BINDING OXIDOREDUCTASE FADF-RELATED-RELATED"/>
    <property type="match status" value="1"/>
</dbReference>
<reference evidence="7" key="1">
    <citation type="journal article" date="2014" name="Front. Microbiol.">
        <title>High frequency of phylogenetically diverse reductive dehalogenase-homologous genes in deep subseafloor sedimentary metagenomes.</title>
        <authorList>
            <person name="Kawai M."/>
            <person name="Futagami T."/>
            <person name="Toyoda A."/>
            <person name="Takaki Y."/>
            <person name="Nishi S."/>
            <person name="Hori S."/>
            <person name="Arai W."/>
            <person name="Tsubouchi T."/>
            <person name="Morono Y."/>
            <person name="Uchiyama I."/>
            <person name="Ito T."/>
            <person name="Fujiyama A."/>
            <person name="Inagaki F."/>
            <person name="Takami H."/>
        </authorList>
    </citation>
    <scope>NUCLEOTIDE SEQUENCE</scope>
    <source>
        <strain evidence="7">Expedition CK06-06</strain>
    </source>
</reference>
<dbReference type="Pfam" id="PF02754">
    <property type="entry name" value="CCG"/>
    <property type="match status" value="2"/>
</dbReference>
<evidence type="ECO:0000313" key="7">
    <source>
        <dbReference type="EMBL" id="GAI38875.1"/>
    </source>
</evidence>
<feature type="non-terminal residue" evidence="7">
    <location>
        <position position="1"/>
    </location>
</feature>
<dbReference type="InterPro" id="IPR051460">
    <property type="entry name" value="HdrC_iron-sulfur_subunit"/>
</dbReference>
<evidence type="ECO:0000256" key="3">
    <source>
        <dbReference type="ARBA" id="ARBA00023002"/>
    </source>
</evidence>
<sequence length="244" mass="27117">NASGTPFMLMPDEWCCGNVLYSVGMIDEAQALARRNIEAVKQTGATTLLTSCAEGYRMWKADYPKILNMSTADLGFRVVHLVEFVDELIKKGALKLTKRLDLKLTYHDSCSLSRLSEPWIPWQGERGLWGMVSPPLERRRGTNGVYQPPRDILSSIPGVELVEMPRMRENAFCCGAGRGTREAFPDFALWAARQRLEEVKEVGAEAIVSACPWCKENFAQAVSKNGESLKVFDISELILAAISG</sequence>
<accession>X1PIK7</accession>
<evidence type="ECO:0000256" key="4">
    <source>
        <dbReference type="ARBA" id="ARBA00023004"/>
    </source>
</evidence>
<keyword evidence="2" id="KW-0479">Metal-binding</keyword>
<evidence type="ECO:0000259" key="6">
    <source>
        <dbReference type="Pfam" id="PF02754"/>
    </source>
</evidence>
<evidence type="ECO:0000256" key="5">
    <source>
        <dbReference type="ARBA" id="ARBA00023014"/>
    </source>
</evidence>
<dbReference type="GO" id="GO:0046872">
    <property type="term" value="F:metal ion binding"/>
    <property type="evidence" value="ECO:0007669"/>
    <property type="project" value="UniProtKB-KW"/>
</dbReference>
<dbReference type="InterPro" id="IPR004017">
    <property type="entry name" value="Cys_rich_dom"/>
</dbReference>
<proteinExistence type="predicted"/>
<feature type="domain" description="Cysteine-rich" evidence="6">
    <location>
        <begin position="146"/>
        <end position="217"/>
    </location>
</feature>
<keyword evidence="4" id="KW-0408">Iron</keyword>
<comment type="caution">
    <text evidence="7">The sequence shown here is derived from an EMBL/GenBank/DDBJ whole genome shotgun (WGS) entry which is preliminary data.</text>
</comment>
<evidence type="ECO:0000256" key="1">
    <source>
        <dbReference type="ARBA" id="ARBA00022485"/>
    </source>
</evidence>
<organism evidence="7">
    <name type="scientific">marine sediment metagenome</name>
    <dbReference type="NCBI Taxonomy" id="412755"/>
    <lineage>
        <taxon>unclassified sequences</taxon>
        <taxon>metagenomes</taxon>
        <taxon>ecological metagenomes</taxon>
    </lineage>
</organism>
<gene>
    <name evidence="7" type="ORF">S06H3_44352</name>
</gene>
<dbReference type="GO" id="GO:0005886">
    <property type="term" value="C:plasma membrane"/>
    <property type="evidence" value="ECO:0007669"/>
    <property type="project" value="TreeGrafter"/>
</dbReference>
<dbReference type="PANTHER" id="PTHR43255:SF1">
    <property type="entry name" value="IRON-SULFUR-BINDING OXIDOREDUCTASE FADF-RELATED"/>
    <property type="match status" value="1"/>
</dbReference>
<name>X1PIK7_9ZZZZ</name>
<feature type="domain" description="Cysteine-rich" evidence="6">
    <location>
        <begin position="4"/>
        <end position="53"/>
    </location>
</feature>
<evidence type="ECO:0000256" key="2">
    <source>
        <dbReference type="ARBA" id="ARBA00022723"/>
    </source>
</evidence>
<dbReference type="EMBL" id="BARV01027577">
    <property type="protein sequence ID" value="GAI38875.1"/>
    <property type="molecule type" value="Genomic_DNA"/>
</dbReference>
<dbReference type="GO" id="GO:0016491">
    <property type="term" value="F:oxidoreductase activity"/>
    <property type="evidence" value="ECO:0007669"/>
    <property type="project" value="UniProtKB-KW"/>
</dbReference>
<keyword evidence="1" id="KW-0004">4Fe-4S</keyword>
<keyword evidence="3" id="KW-0560">Oxidoreductase</keyword>
<keyword evidence="5" id="KW-0411">Iron-sulfur</keyword>
<dbReference type="AlphaFoldDB" id="X1PIK7"/>
<protein>
    <recommendedName>
        <fullName evidence="6">Cysteine-rich domain-containing protein</fullName>
    </recommendedName>
</protein>
<dbReference type="GO" id="GO:0051539">
    <property type="term" value="F:4 iron, 4 sulfur cluster binding"/>
    <property type="evidence" value="ECO:0007669"/>
    <property type="project" value="UniProtKB-KW"/>
</dbReference>